<name>A0A4U3MDQ8_9ACTN</name>
<comment type="similarity">
    <text evidence="1">Belongs to the sigma-70 factor family. ECF subfamily.</text>
</comment>
<proteinExistence type="inferred from homology"/>
<dbReference type="GO" id="GO:0016987">
    <property type="term" value="F:sigma factor activity"/>
    <property type="evidence" value="ECO:0007669"/>
    <property type="project" value="UniProtKB-KW"/>
</dbReference>
<feature type="domain" description="RNA polymerase sigma-70 region 2" evidence="6">
    <location>
        <begin position="27"/>
        <end position="93"/>
    </location>
</feature>
<evidence type="ECO:0000259" key="6">
    <source>
        <dbReference type="Pfam" id="PF04542"/>
    </source>
</evidence>
<dbReference type="RefSeq" id="WP_137248792.1">
    <property type="nucleotide sequence ID" value="NZ_SZQA01000020.1"/>
</dbReference>
<dbReference type="InterPro" id="IPR013249">
    <property type="entry name" value="RNA_pol_sigma70_r4_t2"/>
</dbReference>
<dbReference type="GO" id="GO:0006352">
    <property type="term" value="P:DNA-templated transcription initiation"/>
    <property type="evidence" value="ECO:0007669"/>
    <property type="project" value="InterPro"/>
</dbReference>
<dbReference type="InterPro" id="IPR036388">
    <property type="entry name" value="WH-like_DNA-bd_sf"/>
</dbReference>
<reference evidence="8 9" key="1">
    <citation type="submission" date="2019-04" db="EMBL/GenBank/DDBJ databases">
        <title>Herbidospora sp. NEAU-GS14.nov., a novel actinomycete isolated from soil.</title>
        <authorList>
            <person name="Han L."/>
        </authorList>
    </citation>
    <scope>NUCLEOTIDE SEQUENCE [LARGE SCALE GENOMIC DNA]</scope>
    <source>
        <strain evidence="8 9">NEAU-GS14</strain>
    </source>
</reference>
<sequence length="184" mass="20441">MRDATATARDNDLVRLSLTDPECFAALFDRHAPHLHAYVARRLGPDVADDVVSDTFLDAFRRRHVYDPAHTDARPWLYGIASNLVGKHRRRESARYRAYARTGPDETLAALVEEGVTTLAVNRPLLRALAALKPGDRDVLLLVAWAQFTYEEVAVALSIPVGTVRSRLNRARTKVKTALEAADA</sequence>
<dbReference type="InterPro" id="IPR013325">
    <property type="entry name" value="RNA_pol_sigma_r2"/>
</dbReference>
<dbReference type="EMBL" id="SZQA01000020">
    <property type="protein sequence ID" value="TKK86599.1"/>
    <property type="molecule type" value="Genomic_DNA"/>
</dbReference>
<dbReference type="NCBIfam" id="TIGR02937">
    <property type="entry name" value="sigma70-ECF"/>
    <property type="match status" value="1"/>
</dbReference>
<evidence type="ECO:0000256" key="1">
    <source>
        <dbReference type="ARBA" id="ARBA00010641"/>
    </source>
</evidence>
<dbReference type="Gene3D" id="1.10.10.10">
    <property type="entry name" value="Winged helix-like DNA-binding domain superfamily/Winged helix DNA-binding domain"/>
    <property type="match status" value="1"/>
</dbReference>
<dbReference type="PANTHER" id="PTHR43133:SF8">
    <property type="entry name" value="RNA POLYMERASE SIGMA FACTOR HI_1459-RELATED"/>
    <property type="match status" value="1"/>
</dbReference>
<dbReference type="InterPro" id="IPR039425">
    <property type="entry name" value="RNA_pol_sigma-70-like"/>
</dbReference>
<evidence type="ECO:0000256" key="2">
    <source>
        <dbReference type="ARBA" id="ARBA00023015"/>
    </source>
</evidence>
<keyword evidence="4" id="KW-0238">DNA-binding</keyword>
<evidence type="ECO:0000313" key="8">
    <source>
        <dbReference type="EMBL" id="TKK86599.1"/>
    </source>
</evidence>
<evidence type="ECO:0000256" key="3">
    <source>
        <dbReference type="ARBA" id="ARBA00023082"/>
    </source>
</evidence>
<accession>A0A4U3MDQ8</accession>
<dbReference type="SUPFAM" id="SSF88659">
    <property type="entry name" value="Sigma3 and sigma4 domains of RNA polymerase sigma factors"/>
    <property type="match status" value="1"/>
</dbReference>
<evidence type="ECO:0000259" key="7">
    <source>
        <dbReference type="Pfam" id="PF08281"/>
    </source>
</evidence>
<keyword evidence="2" id="KW-0805">Transcription regulation</keyword>
<dbReference type="InterPro" id="IPR007627">
    <property type="entry name" value="RNA_pol_sigma70_r2"/>
</dbReference>
<keyword evidence="9" id="KW-1185">Reference proteome</keyword>
<dbReference type="AlphaFoldDB" id="A0A4U3MDQ8"/>
<gene>
    <name evidence="8" type="ORF">FDA94_21090</name>
</gene>
<keyword evidence="5" id="KW-0804">Transcription</keyword>
<comment type="caution">
    <text evidence="8">The sequence shown here is derived from an EMBL/GenBank/DDBJ whole genome shotgun (WGS) entry which is preliminary data.</text>
</comment>
<dbReference type="Proteomes" id="UP000308705">
    <property type="component" value="Unassembled WGS sequence"/>
</dbReference>
<dbReference type="OrthoDB" id="5518337at2"/>
<dbReference type="GO" id="GO:0003677">
    <property type="term" value="F:DNA binding"/>
    <property type="evidence" value="ECO:0007669"/>
    <property type="project" value="UniProtKB-KW"/>
</dbReference>
<evidence type="ECO:0000256" key="5">
    <source>
        <dbReference type="ARBA" id="ARBA00023163"/>
    </source>
</evidence>
<dbReference type="InterPro" id="IPR013324">
    <property type="entry name" value="RNA_pol_sigma_r3/r4-like"/>
</dbReference>
<protein>
    <submittedName>
        <fullName evidence="8">RNA polymerase sigma factor</fullName>
    </submittedName>
</protein>
<dbReference type="InterPro" id="IPR014284">
    <property type="entry name" value="RNA_pol_sigma-70_dom"/>
</dbReference>
<dbReference type="CDD" id="cd06171">
    <property type="entry name" value="Sigma70_r4"/>
    <property type="match status" value="1"/>
</dbReference>
<evidence type="ECO:0000256" key="4">
    <source>
        <dbReference type="ARBA" id="ARBA00023125"/>
    </source>
</evidence>
<dbReference type="PANTHER" id="PTHR43133">
    <property type="entry name" value="RNA POLYMERASE ECF-TYPE SIGMA FACTO"/>
    <property type="match status" value="1"/>
</dbReference>
<keyword evidence="3" id="KW-0731">Sigma factor</keyword>
<dbReference type="Pfam" id="PF04542">
    <property type="entry name" value="Sigma70_r2"/>
    <property type="match status" value="1"/>
</dbReference>
<feature type="domain" description="RNA polymerase sigma factor 70 region 4 type 2" evidence="7">
    <location>
        <begin position="124"/>
        <end position="174"/>
    </location>
</feature>
<dbReference type="Pfam" id="PF08281">
    <property type="entry name" value="Sigma70_r4_2"/>
    <property type="match status" value="1"/>
</dbReference>
<organism evidence="8 9">
    <name type="scientific">Herbidospora galbida</name>
    <dbReference type="NCBI Taxonomy" id="2575442"/>
    <lineage>
        <taxon>Bacteria</taxon>
        <taxon>Bacillati</taxon>
        <taxon>Actinomycetota</taxon>
        <taxon>Actinomycetes</taxon>
        <taxon>Streptosporangiales</taxon>
        <taxon>Streptosporangiaceae</taxon>
        <taxon>Herbidospora</taxon>
    </lineage>
</organism>
<dbReference type="SUPFAM" id="SSF88946">
    <property type="entry name" value="Sigma2 domain of RNA polymerase sigma factors"/>
    <property type="match status" value="1"/>
</dbReference>
<evidence type="ECO:0000313" key="9">
    <source>
        <dbReference type="Proteomes" id="UP000308705"/>
    </source>
</evidence>
<dbReference type="Gene3D" id="1.10.1740.10">
    <property type="match status" value="1"/>
</dbReference>